<dbReference type="EMBL" id="WACR01000003">
    <property type="protein sequence ID" value="KAB1065284.1"/>
    <property type="molecule type" value="Genomic_DNA"/>
</dbReference>
<dbReference type="GO" id="GO:0000155">
    <property type="term" value="F:phosphorelay sensor kinase activity"/>
    <property type="evidence" value="ECO:0007669"/>
    <property type="project" value="InterPro"/>
</dbReference>
<dbReference type="Pfam" id="PF00072">
    <property type="entry name" value="Response_reg"/>
    <property type="match status" value="1"/>
</dbReference>
<dbReference type="Pfam" id="PF02518">
    <property type="entry name" value="HATPase_c"/>
    <property type="match status" value="1"/>
</dbReference>
<dbReference type="InterPro" id="IPR011006">
    <property type="entry name" value="CheY-like_superfamily"/>
</dbReference>
<feature type="domain" description="Histidine kinase" evidence="5">
    <location>
        <begin position="144"/>
        <end position="364"/>
    </location>
</feature>
<dbReference type="InterPro" id="IPR003594">
    <property type="entry name" value="HATPase_dom"/>
</dbReference>
<dbReference type="InterPro" id="IPR036097">
    <property type="entry name" value="HisK_dim/P_sf"/>
</dbReference>
<name>A0A6N6M928_9FLAO</name>
<feature type="modified residue" description="4-aspartylphosphate" evidence="4">
    <location>
        <position position="53"/>
    </location>
</feature>
<dbReference type="Proteomes" id="UP000435357">
    <property type="component" value="Unassembled WGS sequence"/>
</dbReference>
<sequence length="364" mass="40446">MAETIVVVEDNPDVRGNLQEILQSADYNVEVAENGKIGIEVIKRTQPDLVLCDIMMPEMDGYDVLKLMRNHPTVASTPFVFLTAKTAKEDLSQGMELGADDYIMKPFTIAELLKRVKTRLNKRKDIVKRSEEKLSDITNSIGMPITHELNAPLKTIVGIGELITTEHYNMEKSELVEFASLIHKAGLELKELVGRTMNFYEIEELKHNPDKVKELKSSVSTEVKSLIEGVANKEAQEVFRENDLVMSVADGKVAMPEYYLKQIISNLINNAFKFSVKGSMVRVVGGVDNLHAVIKISDEGIGMTDEDISKIGAYRKFDDGESKKGLGLGLTNAKRLVEVFDGSFTINSNKGVGTLVQIKIPLKK</sequence>
<dbReference type="EC" id="2.7.13.3" evidence="2"/>
<dbReference type="Gene3D" id="1.10.287.130">
    <property type="match status" value="1"/>
</dbReference>
<dbReference type="PANTHER" id="PTHR43547:SF2">
    <property type="entry name" value="HYBRID SIGNAL TRANSDUCTION HISTIDINE KINASE C"/>
    <property type="match status" value="1"/>
</dbReference>
<evidence type="ECO:0000313" key="7">
    <source>
        <dbReference type="EMBL" id="KAB1065284.1"/>
    </source>
</evidence>
<dbReference type="Gene3D" id="3.30.565.10">
    <property type="entry name" value="Histidine kinase-like ATPase, C-terminal domain"/>
    <property type="match status" value="1"/>
</dbReference>
<feature type="domain" description="Response regulatory" evidence="6">
    <location>
        <begin position="4"/>
        <end position="120"/>
    </location>
</feature>
<dbReference type="CDD" id="cd17574">
    <property type="entry name" value="REC_OmpR"/>
    <property type="match status" value="1"/>
</dbReference>
<protein>
    <recommendedName>
        <fullName evidence="2">histidine kinase</fullName>
        <ecNumber evidence="2">2.7.13.3</ecNumber>
    </recommendedName>
</protein>
<comment type="caution">
    <text evidence="7">The sequence shown here is derived from an EMBL/GenBank/DDBJ whole genome shotgun (WGS) entry which is preliminary data.</text>
</comment>
<dbReference type="InterPro" id="IPR005467">
    <property type="entry name" value="His_kinase_dom"/>
</dbReference>
<evidence type="ECO:0000313" key="8">
    <source>
        <dbReference type="Proteomes" id="UP000435357"/>
    </source>
</evidence>
<dbReference type="InterPro" id="IPR004358">
    <property type="entry name" value="Sig_transdc_His_kin-like_C"/>
</dbReference>
<gene>
    <name evidence="7" type="ORF">F3059_04840</name>
</gene>
<evidence type="ECO:0000259" key="5">
    <source>
        <dbReference type="PROSITE" id="PS50109"/>
    </source>
</evidence>
<accession>A0A6N6M928</accession>
<evidence type="ECO:0000256" key="4">
    <source>
        <dbReference type="PROSITE-ProRule" id="PRU00169"/>
    </source>
</evidence>
<keyword evidence="3 4" id="KW-0597">Phosphoprotein</keyword>
<dbReference type="PROSITE" id="PS50110">
    <property type="entry name" value="RESPONSE_REGULATORY"/>
    <property type="match status" value="1"/>
</dbReference>
<dbReference type="PRINTS" id="PR00344">
    <property type="entry name" value="BCTRLSENSOR"/>
</dbReference>
<dbReference type="AlphaFoldDB" id="A0A6N6M928"/>
<dbReference type="Gene3D" id="3.40.50.2300">
    <property type="match status" value="1"/>
</dbReference>
<dbReference type="RefSeq" id="WP_151166994.1">
    <property type="nucleotide sequence ID" value="NZ_WACR01000003.1"/>
</dbReference>
<evidence type="ECO:0000256" key="1">
    <source>
        <dbReference type="ARBA" id="ARBA00000085"/>
    </source>
</evidence>
<comment type="catalytic activity">
    <reaction evidence="1">
        <text>ATP + protein L-histidine = ADP + protein N-phospho-L-histidine.</text>
        <dbReference type="EC" id="2.7.13.3"/>
    </reaction>
</comment>
<dbReference type="InterPro" id="IPR036890">
    <property type="entry name" value="HATPase_C_sf"/>
</dbReference>
<dbReference type="SUPFAM" id="SSF47384">
    <property type="entry name" value="Homodimeric domain of signal transducing histidine kinase"/>
    <property type="match status" value="1"/>
</dbReference>
<dbReference type="SMART" id="SM00448">
    <property type="entry name" value="REC"/>
    <property type="match status" value="1"/>
</dbReference>
<reference evidence="7 8" key="1">
    <citation type="submission" date="2019-09" db="EMBL/GenBank/DDBJ databases">
        <title>Genomes of Cryomorphaceae.</title>
        <authorList>
            <person name="Bowman J.P."/>
        </authorList>
    </citation>
    <scope>NUCLEOTIDE SEQUENCE [LARGE SCALE GENOMIC DNA]</scope>
    <source>
        <strain evidence="7 8">KCTC 52047</strain>
    </source>
</reference>
<dbReference type="SMART" id="SM00387">
    <property type="entry name" value="HATPase_c"/>
    <property type="match status" value="1"/>
</dbReference>
<dbReference type="SUPFAM" id="SSF55874">
    <property type="entry name" value="ATPase domain of HSP90 chaperone/DNA topoisomerase II/histidine kinase"/>
    <property type="match status" value="1"/>
</dbReference>
<evidence type="ECO:0000256" key="3">
    <source>
        <dbReference type="ARBA" id="ARBA00022553"/>
    </source>
</evidence>
<proteinExistence type="predicted"/>
<dbReference type="PANTHER" id="PTHR43547">
    <property type="entry name" value="TWO-COMPONENT HISTIDINE KINASE"/>
    <property type="match status" value="1"/>
</dbReference>
<dbReference type="OrthoDB" id="9781208at2"/>
<keyword evidence="8" id="KW-1185">Reference proteome</keyword>
<organism evidence="7 8">
    <name type="scientific">Salibacter halophilus</name>
    <dbReference type="NCBI Taxonomy" id="1803916"/>
    <lineage>
        <taxon>Bacteria</taxon>
        <taxon>Pseudomonadati</taxon>
        <taxon>Bacteroidota</taxon>
        <taxon>Flavobacteriia</taxon>
        <taxon>Flavobacteriales</taxon>
        <taxon>Salibacteraceae</taxon>
        <taxon>Salibacter</taxon>
    </lineage>
</organism>
<dbReference type="InterPro" id="IPR001789">
    <property type="entry name" value="Sig_transdc_resp-reg_receiver"/>
</dbReference>
<dbReference type="PROSITE" id="PS50109">
    <property type="entry name" value="HIS_KIN"/>
    <property type="match status" value="1"/>
</dbReference>
<evidence type="ECO:0000259" key="6">
    <source>
        <dbReference type="PROSITE" id="PS50110"/>
    </source>
</evidence>
<dbReference type="SUPFAM" id="SSF52172">
    <property type="entry name" value="CheY-like"/>
    <property type="match status" value="1"/>
</dbReference>
<evidence type="ECO:0000256" key="2">
    <source>
        <dbReference type="ARBA" id="ARBA00012438"/>
    </source>
</evidence>